<dbReference type="EMBL" id="WNVG01000256">
    <property type="protein sequence ID" value="MDZ5034140.1"/>
    <property type="molecule type" value="Genomic_DNA"/>
</dbReference>
<proteinExistence type="predicted"/>
<reference evidence="1" key="1">
    <citation type="submission" date="2019-11" db="EMBL/GenBank/DDBJ databases">
        <title>Characterization of Clostridium perfringens isolates from swine manure treated agricultural soils.</title>
        <authorList>
            <person name="Wushke S.T."/>
        </authorList>
    </citation>
    <scope>NUCLEOTIDE SEQUENCE</scope>
    <source>
        <strain evidence="1">X15</strain>
    </source>
</reference>
<keyword evidence="1" id="KW-0378">Hydrolase</keyword>
<dbReference type="SUPFAM" id="SSF56784">
    <property type="entry name" value="HAD-like"/>
    <property type="match status" value="1"/>
</dbReference>
<sequence length="98" mass="10922">MSNKGIVFFDVDGTLIDCFKGITKPTEKTRESIKKLKENGYLTMLATGRSKSCLDEGLLSLGLDGYITSNGSYADIDDKIIFSYPINKEKLVEIVEYL</sequence>
<dbReference type="PANTHER" id="PTHR10000">
    <property type="entry name" value="PHOSPHOSERINE PHOSPHATASE"/>
    <property type="match status" value="1"/>
</dbReference>
<accession>A0AAW9IVU8</accession>
<feature type="non-terminal residue" evidence="1">
    <location>
        <position position="98"/>
    </location>
</feature>
<dbReference type="GO" id="GO:0005829">
    <property type="term" value="C:cytosol"/>
    <property type="evidence" value="ECO:0007669"/>
    <property type="project" value="TreeGrafter"/>
</dbReference>
<dbReference type="InterPro" id="IPR036412">
    <property type="entry name" value="HAD-like_sf"/>
</dbReference>
<dbReference type="Gene3D" id="3.30.1240.10">
    <property type="match status" value="1"/>
</dbReference>
<dbReference type="Pfam" id="PF08282">
    <property type="entry name" value="Hydrolase_3"/>
    <property type="match status" value="1"/>
</dbReference>
<dbReference type="RefSeq" id="WP_322412653.1">
    <property type="nucleotide sequence ID" value="NZ_WNVG01000256.1"/>
</dbReference>
<name>A0AAW9IVU8_CLOPF</name>
<gene>
    <name evidence="1" type="ORF">GNF81_15585</name>
</gene>
<dbReference type="PANTHER" id="PTHR10000:SF25">
    <property type="entry name" value="PHOSPHATASE YKRA-RELATED"/>
    <property type="match status" value="1"/>
</dbReference>
<evidence type="ECO:0000313" key="2">
    <source>
        <dbReference type="Proteomes" id="UP001289066"/>
    </source>
</evidence>
<dbReference type="GO" id="GO:0016791">
    <property type="term" value="F:phosphatase activity"/>
    <property type="evidence" value="ECO:0007669"/>
    <property type="project" value="TreeGrafter"/>
</dbReference>
<evidence type="ECO:0000313" key="1">
    <source>
        <dbReference type="EMBL" id="MDZ5034140.1"/>
    </source>
</evidence>
<dbReference type="GO" id="GO:0000287">
    <property type="term" value="F:magnesium ion binding"/>
    <property type="evidence" value="ECO:0007669"/>
    <property type="project" value="TreeGrafter"/>
</dbReference>
<dbReference type="Gene3D" id="3.40.50.1000">
    <property type="entry name" value="HAD superfamily/HAD-like"/>
    <property type="match status" value="1"/>
</dbReference>
<comment type="caution">
    <text evidence="1">The sequence shown here is derived from an EMBL/GenBank/DDBJ whole genome shotgun (WGS) entry which is preliminary data.</text>
</comment>
<dbReference type="Proteomes" id="UP001289066">
    <property type="component" value="Unassembled WGS sequence"/>
</dbReference>
<protein>
    <submittedName>
        <fullName evidence="1">HAD hydrolase family protein</fullName>
    </submittedName>
</protein>
<dbReference type="InterPro" id="IPR023214">
    <property type="entry name" value="HAD_sf"/>
</dbReference>
<dbReference type="AlphaFoldDB" id="A0AAW9IVU8"/>
<organism evidence="1 2">
    <name type="scientific">Clostridium perfringens</name>
    <dbReference type="NCBI Taxonomy" id="1502"/>
    <lineage>
        <taxon>Bacteria</taxon>
        <taxon>Bacillati</taxon>
        <taxon>Bacillota</taxon>
        <taxon>Clostridia</taxon>
        <taxon>Eubacteriales</taxon>
        <taxon>Clostridiaceae</taxon>
        <taxon>Clostridium</taxon>
    </lineage>
</organism>